<accession>A0ACC0DJK2</accession>
<evidence type="ECO:0000313" key="1">
    <source>
        <dbReference type="EMBL" id="KAI6093016.1"/>
    </source>
</evidence>
<evidence type="ECO:0000313" key="2">
    <source>
        <dbReference type="Proteomes" id="UP001497680"/>
    </source>
</evidence>
<proteinExistence type="predicted"/>
<reference evidence="1 2" key="1">
    <citation type="journal article" date="2022" name="New Phytol.">
        <title>Ecological generalism drives hyperdiversity of secondary metabolite gene clusters in xylarialean endophytes.</title>
        <authorList>
            <person name="Franco M.E.E."/>
            <person name="Wisecaver J.H."/>
            <person name="Arnold A.E."/>
            <person name="Ju Y.M."/>
            <person name="Slot J.C."/>
            <person name="Ahrendt S."/>
            <person name="Moore L.P."/>
            <person name="Eastman K.E."/>
            <person name="Scott K."/>
            <person name="Konkel Z."/>
            <person name="Mondo S.J."/>
            <person name="Kuo A."/>
            <person name="Hayes R.D."/>
            <person name="Haridas S."/>
            <person name="Andreopoulos B."/>
            <person name="Riley R."/>
            <person name="LaButti K."/>
            <person name="Pangilinan J."/>
            <person name="Lipzen A."/>
            <person name="Amirebrahimi M."/>
            <person name="Yan J."/>
            <person name="Adam C."/>
            <person name="Keymanesh K."/>
            <person name="Ng V."/>
            <person name="Louie K."/>
            <person name="Northen T."/>
            <person name="Drula E."/>
            <person name="Henrissat B."/>
            <person name="Hsieh H.M."/>
            <person name="Youens-Clark K."/>
            <person name="Lutzoni F."/>
            <person name="Miadlikowska J."/>
            <person name="Eastwood D.C."/>
            <person name="Hamelin R.C."/>
            <person name="Grigoriev I.V."/>
            <person name="U'Ren J.M."/>
        </authorList>
    </citation>
    <scope>NUCLEOTIDE SEQUENCE [LARGE SCALE GENOMIC DNA]</scope>
    <source>
        <strain evidence="1 2">ER1909</strain>
    </source>
</reference>
<dbReference type="EMBL" id="MU394282">
    <property type="protein sequence ID" value="KAI6093016.1"/>
    <property type="molecule type" value="Genomic_DNA"/>
</dbReference>
<sequence>MASILRQQIALRQIAPSTYTADWHIDWTLGSTLFGGSIAAIIHHVAATHIVTEPTLAARDQPDILSMHVEFLRSCERCQSTIIVSPLKIGANASTIQLQLSQNGQLKVIALATTTNFDKPLGPTVPTDWTLLPPPPPPPNFDRILARQPDDHWLPSRLSGDIIRVTGQLFTLNPRCGFSADGICDGWYGCIDEAESMDATFLAMMTDVIPSMSDTLLRNNGLYDAHAYHGKLERWAQGNPGIPAEITNSVAEAMRATLYNNTVTLDLEFKRRPPTDLRWIHTRVTAKMLHGGRMGIDITMCNSEEELVCTAHQLILVLEAERKFRPSKTGPVL</sequence>
<keyword evidence="2" id="KW-1185">Reference proteome</keyword>
<dbReference type="Proteomes" id="UP001497680">
    <property type="component" value="Unassembled WGS sequence"/>
</dbReference>
<organism evidence="1 2">
    <name type="scientific">Hypoxylon rubiginosum</name>
    <dbReference type="NCBI Taxonomy" id="110542"/>
    <lineage>
        <taxon>Eukaryota</taxon>
        <taxon>Fungi</taxon>
        <taxon>Dikarya</taxon>
        <taxon>Ascomycota</taxon>
        <taxon>Pezizomycotina</taxon>
        <taxon>Sordariomycetes</taxon>
        <taxon>Xylariomycetidae</taxon>
        <taxon>Xylariales</taxon>
        <taxon>Hypoxylaceae</taxon>
        <taxon>Hypoxylon</taxon>
    </lineage>
</organism>
<comment type="caution">
    <text evidence="1">The sequence shown here is derived from an EMBL/GenBank/DDBJ whole genome shotgun (WGS) entry which is preliminary data.</text>
</comment>
<name>A0ACC0DJK2_9PEZI</name>
<protein>
    <submittedName>
        <fullName evidence="1">Thioesterase family protein</fullName>
    </submittedName>
</protein>
<gene>
    <name evidence="1" type="ORF">F4821DRAFT_223745</name>
</gene>